<dbReference type="Proteomes" id="UP001595829">
    <property type="component" value="Unassembled WGS sequence"/>
</dbReference>
<dbReference type="InterPro" id="IPR024311">
    <property type="entry name" value="Lipocalin-like"/>
</dbReference>
<dbReference type="RefSeq" id="WP_345691166.1">
    <property type="nucleotide sequence ID" value="NZ_BAABIT010000001.1"/>
</dbReference>
<dbReference type="Pfam" id="PF13924">
    <property type="entry name" value="Lipocalin_5"/>
    <property type="match status" value="1"/>
</dbReference>
<gene>
    <name evidence="2" type="ORF">ACFPM3_22335</name>
</gene>
<dbReference type="EMBL" id="JBHSJD010000017">
    <property type="protein sequence ID" value="MFC5024866.1"/>
    <property type="molecule type" value="Genomic_DNA"/>
</dbReference>
<keyword evidence="3" id="KW-1185">Reference proteome</keyword>
<evidence type="ECO:0000259" key="1">
    <source>
        <dbReference type="Pfam" id="PF13924"/>
    </source>
</evidence>
<protein>
    <submittedName>
        <fullName evidence="2">Lipocalin-like domain-containing protein</fullName>
    </submittedName>
</protein>
<sequence length="129" mass="14194">MPGPPHTPDLHGRWRLVSYYDEAEDGTTTEGPLGPEPYGLLYYGPDYVSVNMARGEPAPNLVNHLGYAGSWYVAGPHTLTHAIEVCSNPAWAGTEQSRTFRLEGDVLTLRGSAVVDGRTQQRVLTWKRA</sequence>
<name>A0ABV9XHQ6_9ACTN</name>
<reference evidence="3" key="1">
    <citation type="journal article" date="2019" name="Int. J. Syst. Evol. Microbiol.">
        <title>The Global Catalogue of Microorganisms (GCM) 10K type strain sequencing project: providing services to taxonomists for standard genome sequencing and annotation.</title>
        <authorList>
            <consortium name="The Broad Institute Genomics Platform"/>
            <consortium name="The Broad Institute Genome Sequencing Center for Infectious Disease"/>
            <person name="Wu L."/>
            <person name="Ma J."/>
        </authorList>
    </citation>
    <scope>NUCLEOTIDE SEQUENCE [LARGE SCALE GENOMIC DNA]</scope>
    <source>
        <strain evidence="3">CGMCC 4.1648</strain>
    </source>
</reference>
<comment type="caution">
    <text evidence="2">The sequence shown here is derived from an EMBL/GenBank/DDBJ whole genome shotgun (WGS) entry which is preliminary data.</text>
</comment>
<feature type="domain" description="Lipocalin-like" evidence="1">
    <location>
        <begin position="11"/>
        <end position="129"/>
    </location>
</feature>
<organism evidence="2 3">
    <name type="scientific">Streptomyces coeruleoprunus</name>
    <dbReference type="NCBI Taxonomy" id="285563"/>
    <lineage>
        <taxon>Bacteria</taxon>
        <taxon>Bacillati</taxon>
        <taxon>Actinomycetota</taxon>
        <taxon>Actinomycetes</taxon>
        <taxon>Kitasatosporales</taxon>
        <taxon>Streptomycetaceae</taxon>
        <taxon>Streptomyces</taxon>
    </lineage>
</organism>
<proteinExistence type="predicted"/>
<evidence type="ECO:0000313" key="2">
    <source>
        <dbReference type="EMBL" id="MFC5024866.1"/>
    </source>
</evidence>
<evidence type="ECO:0000313" key="3">
    <source>
        <dbReference type="Proteomes" id="UP001595829"/>
    </source>
</evidence>
<accession>A0ABV9XHQ6</accession>